<dbReference type="InterPro" id="IPR024478">
    <property type="entry name" value="HlyB_4HB_MCP"/>
</dbReference>
<evidence type="ECO:0000313" key="9">
    <source>
        <dbReference type="EMBL" id="UUM32967.1"/>
    </source>
</evidence>
<dbReference type="PROSITE" id="PS50111">
    <property type="entry name" value="CHEMOTAXIS_TRANSDUC_2"/>
    <property type="match status" value="1"/>
</dbReference>
<dbReference type="CDD" id="cd06225">
    <property type="entry name" value="HAMP"/>
    <property type="match status" value="1"/>
</dbReference>
<proteinExistence type="inferred from homology"/>
<keyword evidence="2 4" id="KW-0807">Transducer</keyword>
<dbReference type="InterPro" id="IPR003660">
    <property type="entry name" value="HAMP_dom"/>
</dbReference>
<sequence length="651" mass="70375">MMLKNLRLGAKIGLGFGAVLALLSLVLGVGIYALQKADDGITEYRELARDSNLSGRLQTQMLMLRMNVKDYLITNSDGDIQQYNDYATAMQEFLNDAKREIQKPERASLIAEIDKDISTYKSAFDKVVALTDQRNTLETTRLVPNGEKMLAAIHKIMASAYQDGDVEAAYQAANVLEKMLVGRLFVVKFLDTSLQEDFELAVENMDVLLKPELKEVDTLLQNPKRRSLLTEFVQSHDDYLLAMNEIRNLIVESDNIVHNTLDVLGPHVAESAERVKLSVMQDQDALGPVLKENTDRSVTLTIILSVIAIVLGVLAAYLLTTTITKPIQKAVDAANQLAKGDLTIHVGLTSKDETGKLLEAVQNTANHLKQMVSTISSASAELASASQELAVVTEQTSKGINLQETETEMVATAMNEMAATVSEVADNAAKASDAANQADQEASLGAAVVQQTISSINSLSDSVNDSSEKLNEVQQEVLNISNILEVIRGIAEQTNLLALNAAIEAARAGEQGRGFAVVADEVRSLAERTQGSTSEIQAIIEQLQVGTKTTVEAMKQGRNQADNCVEQAIKANDALDAITRAIGVINDMNMQIASASEQQSSVAEEINKNVVNVKRVAEENAVASNQTSSSSAEIARLAEDLGQLVSQFKVS</sequence>
<dbReference type="InterPro" id="IPR004089">
    <property type="entry name" value="MCPsignal_dom"/>
</dbReference>
<reference evidence="9" key="1">
    <citation type="submission" date="2022-07" db="EMBL/GenBank/DDBJ databases">
        <title>Complete genome of Vibrio japonicus strain JCM 31412T and phylogenomic assessment of the Nereis clade of the genus Vibrio.</title>
        <authorList>
            <person name="Shlafstein M.D."/>
            <person name="Emsley S.A."/>
            <person name="Ushijima B."/>
            <person name="Videau P."/>
            <person name="Saw J.H."/>
        </authorList>
    </citation>
    <scope>NUCLEOTIDE SEQUENCE</scope>
    <source>
        <strain evidence="9">JCM 31412</strain>
    </source>
</reference>
<dbReference type="Pfam" id="PF00672">
    <property type="entry name" value="HAMP"/>
    <property type="match status" value="1"/>
</dbReference>
<dbReference type="EMBL" id="CP102097">
    <property type="protein sequence ID" value="UUM32967.1"/>
    <property type="molecule type" value="Genomic_DNA"/>
</dbReference>
<dbReference type="PANTHER" id="PTHR32089">
    <property type="entry name" value="METHYL-ACCEPTING CHEMOTAXIS PROTEIN MCPB"/>
    <property type="match status" value="1"/>
</dbReference>
<evidence type="ECO:0000313" key="10">
    <source>
        <dbReference type="Proteomes" id="UP001058602"/>
    </source>
</evidence>
<dbReference type="CDD" id="cd11386">
    <property type="entry name" value="MCP_signal"/>
    <property type="match status" value="1"/>
</dbReference>
<keyword evidence="5" id="KW-1133">Transmembrane helix</keyword>
<dbReference type="Pfam" id="PF00015">
    <property type="entry name" value="MCPsignal"/>
    <property type="match status" value="1"/>
</dbReference>
<dbReference type="SMART" id="SM00283">
    <property type="entry name" value="MA"/>
    <property type="match status" value="1"/>
</dbReference>
<name>A0ABY5LPG5_9VIBR</name>
<evidence type="ECO:0000256" key="4">
    <source>
        <dbReference type="PROSITE-ProRule" id="PRU00284"/>
    </source>
</evidence>
<comment type="similarity">
    <text evidence="3">Belongs to the methyl-accepting chemotaxis (MCP) protein family.</text>
</comment>
<dbReference type="PROSITE" id="PS51753">
    <property type="entry name" value="HBM"/>
    <property type="match status" value="1"/>
</dbReference>
<dbReference type="PROSITE" id="PS50885">
    <property type="entry name" value="HAMP"/>
    <property type="match status" value="1"/>
</dbReference>
<dbReference type="Pfam" id="PF12729">
    <property type="entry name" value="4HB_MCP_1"/>
    <property type="match status" value="1"/>
</dbReference>
<dbReference type="PANTHER" id="PTHR32089:SF120">
    <property type="entry name" value="METHYL-ACCEPTING CHEMOTAXIS PROTEIN TLPQ"/>
    <property type="match status" value="1"/>
</dbReference>
<accession>A0ABY5LPG5</accession>
<dbReference type="Gene3D" id="1.10.287.950">
    <property type="entry name" value="Methyl-accepting chemotaxis protein"/>
    <property type="match status" value="1"/>
</dbReference>
<feature type="domain" description="HBM" evidence="8">
    <location>
        <begin position="46"/>
        <end position="287"/>
    </location>
</feature>
<comment type="subcellular location">
    <subcellularLocation>
        <location evidence="1">Membrane</location>
    </subcellularLocation>
</comment>
<keyword evidence="5" id="KW-0472">Membrane</keyword>
<dbReference type="SMART" id="SM00304">
    <property type="entry name" value="HAMP"/>
    <property type="match status" value="1"/>
</dbReference>
<dbReference type="RefSeq" id="WP_257086666.1">
    <property type="nucleotide sequence ID" value="NZ_CP102097.1"/>
</dbReference>
<evidence type="ECO:0000259" key="7">
    <source>
        <dbReference type="PROSITE" id="PS50885"/>
    </source>
</evidence>
<evidence type="ECO:0000259" key="6">
    <source>
        <dbReference type="PROSITE" id="PS50111"/>
    </source>
</evidence>
<evidence type="ECO:0000256" key="3">
    <source>
        <dbReference type="ARBA" id="ARBA00029447"/>
    </source>
</evidence>
<keyword evidence="10" id="KW-1185">Reference proteome</keyword>
<gene>
    <name evidence="9" type="ORF">NP165_15555</name>
</gene>
<feature type="transmembrane region" description="Helical" evidence="5">
    <location>
        <begin position="298"/>
        <end position="319"/>
    </location>
</feature>
<evidence type="ECO:0000256" key="1">
    <source>
        <dbReference type="ARBA" id="ARBA00004370"/>
    </source>
</evidence>
<evidence type="ECO:0000256" key="5">
    <source>
        <dbReference type="SAM" id="Phobius"/>
    </source>
</evidence>
<dbReference type="SUPFAM" id="SSF58104">
    <property type="entry name" value="Methyl-accepting chemotaxis protein (MCP) signaling domain"/>
    <property type="match status" value="1"/>
</dbReference>
<evidence type="ECO:0000259" key="8">
    <source>
        <dbReference type="PROSITE" id="PS51753"/>
    </source>
</evidence>
<organism evidence="9 10">
    <name type="scientific">Vibrio japonicus</name>
    <dbReference type="NCBI Taxonomy" id="1824638"/>
    <lineage>
        <taxon>Bacteria</taxon>
        <taxon>Pseudomonadati</taxon>
        <taxon>Pseudomonadota</taxon>
        <taxon>Gammaproteobacteria</taxon>
        <taxon>Vibrionales</taxon>
        <taxon>Vibrionaceae</taxon>
        <taxon>Vibrio</taxon>
    </lineage>
</organism>
<dbReference type="SMART" id="SM01358">
    <property type="entry name" value="HBM"/>
    <property type="match status" value="1"/>
</dbReference>
<protein>
    <submittedName>
        <fullName evidence="9">Methyl-accepting chemotaxis protein</fullName>
    </submittedName>
</protein>
<dbReference type="InterPro" id="IPR032255">
    <property type="entry name" value="HBM"/>
</dbReference>
<feature type="domain" description="Methyl-accepting transducer" evidence="6">
    <location>
        <begin position="378"/>
        <end position="614"/>
    </location>
</feature>
<keyword evidence="5" id="KW-0812">Transmembrane</keyword>
<dbReference type="Proteomes" id="UP001058602">
    <property type="component" value="Chromosome 2"/>
</dbReference>
<evidence type="ECO:0000256" key="2">
    <source>
        <dbReference type="ARBA" id="ARBA00023224"/>
    </source>
</evidence>
<feature type="domain" description="HAMP" evidence="7">
    <location>
        <begin position="321"/>
        <end position="373"/>
    </location>
</feature>